<dbReference type="EMBL" id="MH170055">
    <property type="protein sequence ID" value="AXS01171.1"/>
    <property type="molecule type" value="Genomic_DNA"/>
</dbReference>
<reference evidence="1" key="1">
    <citation type="journal article" date="2018" name="PLoS ONE">
        <title>Genomic analysis of an Argentinean isolate of Spodoptera frugiperda granulovirus reveals that various baculoviruses code for Lef-7 proteins with three F-box domains.</title>
        <authorList>
            <person name="Ferrelli M.L."/>
            <person name="Pidre M.L."/>
            <person name="Ghiringhelli P.D."/>
            <person name="Torres S."/>
            <person name="Fabre M.L."/>
            <person name="Masson T."/>
            <person name="Cedola M.T."/>
            <person name="Sciocco-Cap A."/>
            <person name="Romanowski V."/>
        </authorList>
    </citation>
    <scope>NUCLEOTIDE SEQUENCE</scope>
    <source>
        <strain evidence="1">ARG</strain>
    </source>
</reference>
<organism evidence="1">
    <name type="scientific">Spodoptera frugiperda granulovirus</name>
    <dbReference type="NCBI Taxonomy" id="307454"/>
    <lineage>
        <taxon>Viruses</taxon>
        <taxon>Viruses incertae sedis</taxon>
        <taxon>Naldaviricetes</taxon>
        <taxon>Lefavirales</taxon>
        <taxon>Baculoviridae</taxon>
        <taxon>Betabaculovirus</taxon>
        <taxon>Betabaculovirus spofrugiperdae</taxon>
    </lineage>
</organism>
<name>A0A346QW71_9BBAC</name>
<evidence type="ECO:0000313" key="1">
    <source>
        <dbReference type="EMBL" id="AXS01171.1"/>
    </source>
</evidence>
<sequence length="99" mass="11297">MEFVNCDEEEVLQYVSVRNYESVRYTNNTLLGRVLALARRVVQEEGGEDGVLAQILRHNPLHLLTPDKLLLVRRVLSAVCTTDMSATIEKLLHLFTTEK</sequence>
<protein>
    <submittedName>
        <fullName evidence="1">ORF151</fullName>
    </submittedName>
</protein>
<proteinExistence type="predicted"/>
<accession>A0A346QW71</accession>